<dbReference type="SUPFAM" id="SSF55729">
    <property type="entry name" value="Acyl-CoA N-acyltransferases (Nat)"/>
    <property type="match status" value="1"/>
</dbReference>
<evidence type="ECO:0000259" key="1">
    <source>
        <dbReference type="PROSITE" id="PS51186"/>
    </source>
</evidence>
<dbReference type="Pfam" id="PF00583">
    <property type="entry name" value="Acetyltransf_1"/>
    <property type="match status" value="1"/>
</dbReference>
<keyword evidence="2" id="KW-0012">Acyltransferase</keyword>
<evidence type="ECO:0000313" key="2">
    <source>
        <dbReference type="EMBL" id="MDT0277190.1"/>
    </source>
</evidence>
<dbReference type="Pfam" id="PF06108">
    <property type="entry name" value="DUF952"/>
    <property type="match status" value="1"/>
</dbReference>
<reference evidence="3" key="1">
    <citation type="submission" date="2023-07" db="EMBL/GenBank/DDBJ databases">
        <title>30 novel species of actinomycetes from the DSMZ collection.</title>
        <authorList>
            <person name="Nouioui I."/>
        </authorList>
    </citation>
    <scope>NUCLEOTIDE SEQUENCE [LARGE SCALE GENOMIC DNA]</scope>
    <source>
        <strain evidence="3">DSM 46792</strain>
    </source>
</reference>
<protein>
    <submittedName>
        <fullName evidence="2">GNAT family N-acetyltransferase</fullName>
        <ecNumber evidence="2">2.3.1.-</ecNumber>
    </submittedName>
</protein>
<name>A0ABU2KAH6_9ACTN</name>
<sequence length="369" mass="38917">MAADVLVHLIEPAAWRAALTHGAVRPPSLEAVGFVHLSTPDQVHLPAQALFPGRRDLVLLVVDPARLPDPVRFEPGRPEDPAGMLFPHLYGPLPASAVVAVVPHRPPVPPVLPSPDDALARAVAHYASVPVRRAVGVGDVPGGVAVLDPDVPASRDNNRLLLTEPVGAAAVAAAAEEVGGNAGWPHRAALLAWPQAGPVAADLARQGWEVEELVLMARSPAGPSTAATDLVEVVAQSQVHQLWERSWRRDLAGIERLDAAVTQLVARERLNDRVVAVTDLVVREAGQVVAAAQLRVDGGTAAVDSVMTDPDARGRGYGDALLARALELAAGAGCDLVVLEAVADDWPRHWYGRRGFAEVGRTWSVCRPA</sequence>
<gene>
    <name evidence="2" type="ORF">RM425_14880</name>
</gene>
<dbReference type="Proteomes" id="UP001183222">
    <property type="component" value="Unassembled WGS sequence"/>
</dbReference>
<evidence type="ECO:0000313" key="3">
    <source>
        <dbReference type="Proteomes" id="UP001183222"/>
    </source>
</evidence>
<dbReference type="SUPFAM" id="SSF56399">
    <property type="entry name" value="ADP-ribosylation"/>
    <property type="match status" value="1"/>
</dbReference>
<dbReference type="PROSITE" id="PS51186">
    <property type="entry name" value="GNAT"/>
    <property type="match status" value="1"/>
</dbReference>
<dbReference type="InterPro" id="IPR016181">
    <property type="entry name" value="Acyl_CoA_acyltransferase"/>
</dbReference>
<keyword evidence="2" id="KW-0808">Transferase</keyword>
<dbReference type="CDD" id="cd04301">
    <property type="entry name" value="NAT_SF"/>
    <property type="match status" value="1"/>
</dbReference>
<dbReference type="EC" id="2.3.1.-" evidence="2"/>
<dbReference type="PANTHER" id="PTHR34129">
    <property type="entry name" value="BLR1139 PROTEIN"/>
    <property type="match status" value="1"/>
</dbReference>
<dbReference type="RefSeq" id="WP_311346002.1">
    <property type="nucleotide sequence ID" value="NZ_JAVREI010000011.1"/>
</dbReference>
<dbReference type="InterPro" id="IPR000182">
    <property type="entry name" value="GNAT_dom"/>
</dbReference>
<dbReference type="InterPro" id="IPR009297">
    <property type="entry name" value="DUF952"/>
</dbReference>
<dbReference type="EMBL" id="JAVREI010000011">
    <property type="protein sequence ID" value="MDT0277190.1"/>
    <property type="molecule type" value="Genomic_DNA"/>
</dbReference>
<proteinExistence type="predicted"/>
<dbReference type="PANTHER" id="PTHR34129:SF1">
    <property type="entry name" value="DUF952 DOMAIN-CONTAINING PROTEIN"/>
    <property type="match status" value="1"/>
</dbReference>
<organism evidence="2 3">
    <name type="scientific">Blastococcus goldschmidtiae</name>
    <dbReference type="NCBI Taxonomy" id="3075546"/>
    <lineage>
        <taxon>Bacteria</taxon>
        <taxon>Bacillati</taxon>
        <taxon>Actinomycetota</taxon>
        <taxon>Actinomycetes</taxon>
        <taxon>Geodermatophilales</taxon>
        <taxon>Geodermatophilaceae</taxon>
        <taxon>Blastococcus</taxon>
    </lineage>
</organism>
<accession>A0ABU2KAH6</accession>
<feature type="domain" description="N-acetyltransferase" evidence="1">
    <location>
        <begin position="237"/>
        <end position="369"/>
    </location>
</feature>
<dbReference type="GO" id="GO:0016746">
    <property type="term" value="F:acyltransferase activity"/>
    <property type="evidence" value="ECO:0007669"/>
    <property type="project" value="UniProtKB-KW"/>
</dbReference>
<dbReference type="Gene3D" id="3.40.630.30">
    <property type="match status" value="1"/>
</dbReference>
<comment type="caution">
    <text evidence="2">The sequence shown here is derived from an EMBL/GenBank/DDBJ whole genome shotgun (WGS) entry which is preliminary data.</text>
</comment>
<dbReference type="Gene3D" id="3.20.170.20">
    <property type="entry name" value="Protein of unknown function DUF952"/>
    <property type="match status" value="1"/>
</dbReference>
<keyword evidence="3" id="KW-1185">Reference proteome</keyword>